<feature type="transmembrane region" description="Helical" evidence="7">
    <location>
        <begin position="34"/>
        <end position="62"/>
    </location>
</feature>
<keyword evidence="3" id="KW-0408">Iron</keyword>
<evidence type="ECO:0000313" key="8">
    <source>
        <dbReference type="EMBL" id="POR39498.1"/>
    </source>
</evidence>
<keyword evidence="3" id="KW-0406">Ion transport</keyword>
<dbReference type="AlphaFoldDB" id="A0A2S4LAP1"/>
<organism evidence="8 9">
    <name type="scientific">Tolypocladium paradoxum</name>
    <dbReference type="NCBI Taxonomy" id="94208"/>
    <lineage>
        <taxon>Eukaryota</taxon>
        <taxon>Fungi</taxon>
        <taxon>Dikarya</taxon>
        <taxon>Ascomycota</taxon>
        <taxon>Pezizomycotina</taxon>
        <taxon>Sordariomycetes</taxon>
        <taxon>Hypocreomycetidae</taxon>
        <taxon>Hypocreales</taxon>
        <taxon>Ophiocordycipitaceae</taxon>
        <taxon>Tolypocladium</taxon>
    </lineage>
</organism>
<dbReference type="InterPro" id="IPR004923">
    <property type="entry name" value="FTR1/Fip1/EfeU"/>
</dbReference>
<dbReference type="Proteomes" id="UP000237481">
    <property type="component" value="Unassembled WGS sequence"/>
</dbReference>
<dbReference type="PANTHER" id="PTHR31632">
    <property type="entry name" value="IRON TRANSPORTER FTH1"/>
    <property type="match status" value="1"/>
</dbReference>
<dbReference type="OrthoDB" id="4364at2759"/>
<dbReference type="STRING" id="94208.A0A2S4LAP1"/>
<keyword evidence="4 7" id="KW-0812">Transmembrane</keyword>
<comment type="caution">
    <text evidence="8">The sequence shown here is derived from an EMBL/GenBank/DDBJ whole genome shotgun (WGS) entry which is preliminary data.</text>
</comment>
<keyword evidence="5 7" id="KW-1133">Transmembrane helix</keyword>
<keyword evidence="6 7" id="KW-0472">Membrane</keyword>
<sequence length="136" mass="14310">MFIVPFITTMREGVEAVVFVGGVSPGLPATSFPLPVVCGALAAIIVGLIFLIASTSVLYLIAAGMFPKPIWSLQYHTFAAKVASDVAEAGDGPGSCNIKQTVWHVNCCNPETDNGRDVFNAIFGWQNTATYGSVIA</sequence>
<evidence type="ECO:0000256" key="7">
    <source>
        <dbReference type="SAM" id="Phobius"/>
    </source>
</evidence>
<dbReference type="Pfam" id="PF03239">
    <property type="entry name" value="FTR1"/>
    <property type="match status" value="1"/>
</dbReference>
<evidence type="ECO:0000256" key="5">
    <source>
        <dbReference type="ARBA" id="ARBA00022989"/>
    </source>
</evidence>
<evidence type="ECO:0000256" key="4">
    <source>
        <dbReference type="ARBA" id="ARBA00022692"/>
    </source>
</evidence>
<dbReference type="PANTHER" id="PTHR31632:SF2">
    <property type="entry name" value="PLASMA MEMBRANE IRON PERMEASE"/>
    <property type="match status" value="1"/>
</dbReference>
<evidence type="ECO:0000313" key="9">
    <source>
        <dbReference type="Proteomes" id="UP000237481"/>
    </source>
</evidence>
<gene>
    <name evidence="8" type="ORF">TPAR_00284</name>
</gene>
<reference evidence="8 9" key="1">
    <citation type="submission" date="2018-01" db="EMBL/GenBank/DDBJ databases">
        <title>Harnessing the power of phylogenomics to disentangle the directionality and signatures of interkingdom host jumping in the parasitic fungal genus Tolypocladium.</title>
        <authorList>
            <person name="Quandt C.A."/>
            <person name="Patterson W."/>
            <person name="Spatafora J.W."/>
        </authorList>
    </citation>
    <scope>NUCLEOTIDE SEQUENCE [LARGE SCALE GENOMIC DNA]</scope>
    <source>
        <strain evidence="8 9">NRBC 100945</strain>
    </source>
</reference>
<keyword evidence="3" id="KW-0813">Transport</keyword>
<evidence type="ECO:0000256" key="3">
    <source>
        <dbReference type="ARBA" id="ARBA00022496"/>
    </source>
</evidence>
<dbReference type="GO" id="GO:0033573">
    <property type="term" value="C:high-affinity iron permease complex"/>
    <property type="evidence" value="ECO:0007669"/>
    <property type="project" value="InterPro"/>
</dbReference>
<proteinExistence type="inferred from homology"/>
<keyword evidence="3" id="KW-0410">Iron transport</keyword>
<comment type="subcellular location">
    <subcellularLocation>
        <location evidence="1">Membrane</location>
        <topology evidence="1">Multi-pass membrane protein</topology>
    </subcellularLocation>
</comment>
<name>A0A2S4LAP1_9HYPO</name>
<keyword evidence="9" id="KW-1185">Reference proteome</keyword>
<dbReference type="EMBL" id="PKSG01000034">
    <property type="protein sequence ID" value="POR39498.1"/>
    <property type="molecule type" value="Genomic_DNA"/>
</dbReference>
<evidence type="ECO:0000256" key="2">
    <source>
        <dbReference type="ARBA" id="ARBA00008333"/>
    </source>
</evidence>
<comment type="similarity">
    <text evidence="2">Belongs to the oxidase-dependent Fe transporter (OFeT) (TC 9.A.10.1) family.</text>
</comment>
<protein>
    <submittedName>
        <fullName evidence="8">Plasma membrane iron permease</fullName>
    </submittedName>
</protein>
<dbReference type="GO" id="GO:0015093">
    <property type="term" value="F:ferrous iron transmembrane transporter activity"/>
    <property type="evidence" value="ECO:0007669"/>
    <property type="project" value="TreeGrafter"/>
</dbReference>
<evidence type="ECO:0000256" key="1">
    <source>
        <dbReference type="ARBA" id="ARBA00004141"/>
    </source>
</evidence>
<accession>A0A2S4LAP1</accession>
<evidence type="ECO:0000256" key="6">
    <source>
        <dbReference type="ARBA" id="ARBA00023136"/>
    </source>
</evidence>